<comment type="caution">
    <text evidence="2">The sequence shown here is derived from an EMBL/GenBank/DDBJ whole genome shotgun (WGS) entry which is preliminary data.</text>
</comment>
<dbReference type="AlphaFoldDB" id="A0A6G0VZ63"/>
<gene>
    <name evidence="2" type="ORF">FWK35_00025917</name>
</gene>
<dbReference type="OrthoDB" id="10069847at2759"/>
<feature type="non-terminal residue" evidence="2">
    <location>
        <position position="165"/>
    </location>
</feature>
<sequence length="165" mass="18580">MYIKCSIQTRLEETSQEYHGSTSTPIIPSLDAFIIYRLQLQADENIESHELSTVKRDNIEINLMGYDNGIGISRPPPPPPAGRPLGYDNRKASIIGYKTKKVLFVGIRNCYCVTCERSLNKKIEIPNHFCFMNWKKGATSIEADGVAEGFKKSVELHGVKFSKLI</sequence>
<evidence type="ECO:0000313" key="2">
    <source>
        <dbReference type="EMBL" id="KAF0713351.1"/>
    </source>
</evidence>
<evidence type="ECO:0000259" key="1">
    <source>
        <dbReference type="Pfam" id="PF20700"/>
    </source>
</evidence>
<dbReference type="InterPro" id="IPR049012">
    <property type="entry name" value="Mutator_transp_dom"/>
</dbReference>
<accession>A0A6G0VZ63</accession>
<reference evidence="2 3" key="1">
    <citation type="submission" date="2019-08" db="EMBL/GenBank/DDBJ databases">
        <title>Whole genome of Aphis craccivora.</title>
        <authorList>
            <person name="Voronova N.V."/>
            <person name="Shulinski R.S."/>
            <person name="Bandarenka Y.V."/>
            <person name="Zhorov D.G."/>
            <person name="Warner D."/>
        </authorList>
    </citation>
    <scope>NUCLEOTIDE SEQUENCE [LARGE SCALE GENOMIC DNA]</scope>
    <source>
        <strain evidence="2">180601</strain>
        <tissue evidence="2">Whole Body</tissue>
    </source>
</reference>
<feature type="domain" description="Mutator-like transposase" evidence="1">
    <location>
        <begin position="92"/>
        <end position="164"/>
    </location>
</feature>
<dbReference type="EMBL" id="VUJU01010702">
    <property type="protein sequence ID" value="KAF0713351.1"/>
    <property type="molecule type" value="Genomic_DNA"/>
</dbReference>
<keyword evidence="3" id="KW-1185">Reference proteome</keyword>
<dbReference type="Proteomes" id="UP000478052">
    <property type="component" value="Unassembled WGS sequence"/>
</dbReference>
<dbReference type="Pfam" id="PF20700">
    <property type="entry name" value="Mutator"/>
    <property type="match status" value="1"/>
</dbReference>
<proteinExistence type="predicted"/>
<organism evidence="2 3">
    <name type="scientific">Aphis craccivora</name>
    <name type="common">Cowpea aphid</name>
    <dbReference type="NCBI Taxonomy" id="307492"/>
    <lineage>
        <taxon>Eukaryota</taxon>
        <taxon>Metazoa</taxon>
        <taxon>Ecdysozoa</taxon>
        <taxon>Arthropoda</taxon>
        <taxon>Hexapoda</taxon>
        <taxon>Insecta</taxon>
        <taxon>Pterygota</taxon>
        <taxon>Neoptera</taxon>
        <taxon>Paraneoptera</taxon>
        <taxon>Hemiptera</taxon>
        <taxon>Sternorrhyncha</taxon>
        <taxon>Aphidomorpha</taxon>
        <taxon>Aphidoidea</taxon>
        <taxon>Aphididae</taxon>
        <taxon>Aphidini</taxon>
        <taxon>Aphis</taxon>
        <taxon>Aphis</taxon>
    </lineage>
</organism>
<protein>
    <recommendedName>
        <fullName evidence="1">Mutator-like transposase domain-containing protein</fullName>
    </recommendedName>
</protein>
<evidence type="ECO:0000313" key="3">
    <source>
        <dbReference type="Proteomes" id="UP000478052"/>
    </source>
</evidence>
<name>A0A6G0VZ63_APHCR</name>